<dbReference type="EMBL" id="MU266528">
    <property type="protein sequence ID" value="KAH7921394.1"/>
    <property type="molecule type" value="Genomic_DNA"/>
</dbReference>
<gene>
    <name evidence="1" type="ORF">BV22DRAFT_1107216</name>
</gene>
<accession>A0ACB8B7Z2</accession>
<name>A0ACB8B7Z2_9AGAM</name>
<protein>
    <submittedName>
        <fullName evidence="1">UV excision repair protein Rad23</fullName>
    </submittedName>
</protein>
<keyword evidence="2" id="KW-1185">Reference proteome</keyword>
<sequence length="378" mass="39362">MKVTIKTLQQKVFQIDAEGSDTVGDLKKKILDSQGHSIESQKIIYSGKVLPDNKTVESCEIKEKDFLVLMPKPTPAPAVSVAPAEASSSAAPPAAAPPAPAPAPAAAPAVAPPAPAAPSPAPAAPAPAAAPPAFGDMSSFLSGEALNTTIQNMMEMGFEREQVMRALRASFNNPDRAVEYLMTGIPAHLEAEASGAPRAQAPAGGAPAAAPASGAPAAQAAAPPPSSGPQNLFQLAQQQQQQGGAQPAGGRPVLPAGLDLQAMMNTPEAQQMRQMVAANPQLLQPMIQQLAQQNPQLAQALRENPEGLMQMLMQMAQSEGDLPPGAQVIQITEEERAAIERLEALGFPRHAVVEAYFACDKNEELAANYLFEGGFDDE</sequence>
<proteinExistence type="predicted"/>
<dbReference type="Proteomes" id="UP000790709">
    <property type="component" value="Unassembled WGS sequence"/>
</dbReference>
<reference evidence="1" key="1">
    <citation type="journal article" date="2021" name="New Phytol.">
        <title>Evolutionary innovations through gain and loss of genes in the ectomycorrhizal Boletales.</title>
        <authorList>
            <person name="Wu G."/>
            <person name="Miyauchi S."/>
            <person name="Morin E."/>
            <person name="Kuo A."/>
            <person name="Drula E."/>
            <person name="Varga T."/>
            <person name="Kohler A."/>
            <person name="Feng B."/>
            <person name="Cao Y."/>
            <person name="Lipzen A."/>
            <person name="Daum C."/>
            <person name="Hundley H."/>
            <person name="Pangilinan J."/>
            <person name="Johnson J."/>
            <person name="Barry K."/>
            <person name="LaButti K."/>
            <person name="Ng V."/>
            <person name="Ahrendt S."/>
            <person name="Min B."/>
            <person name="Choi I.G."/>
            <person name="Park H."/>
            <person name="Plett J.M."/>
            <person name="Magnuson J."/>
            <person name="Spatafora J.W."/>
            <person name="Nagy L.G."/>
            <person name="Henrissat B."/>
            <person name="Grigoriev I.V."/>
            <person name="Yang Z.L."/>
            <person name="Xu J."/>
            <person name="Martin F.M."/>
        </authorList>
    </citation>
    <scope>NUCLEOTIDE SEQUENCE</scope>
    <source>
        <strain evidence="1">KUC20120723A-06</strain>
    </source>
</reference>
<evidence type="ECO:0000313" key="1">
    <source>
        <dbReference type="EMBL" id="KAH7921394.1"/>
    </source>
</evidence>
<comment type="caution">
    <text evidence="1">The sequence shown here is derived from an EMBL/GenBank/DDBJ whole genome shotgun (WGS) entry which is preliminary data.</text>
</comment>
<evidence type="ECO:0000313" key="2">
    <source>
        <dbReference type="Proteomes" id="UP000790709"/>
    </source>
</evidence>
<organism evidence="1 2">
    <name type="scientific">Leucogyrophana mollusca</name>
    <dbReference type="NCBI Taxonomy" id="85980"/>
    <lineage>
        <taxon>Eukaryota</taxon>
        <taxon>Fungi</taxon>
        <taxon>Dikarya</taxon>
        <taxon>Basidiomycota</taxon>
        <taxon>Agaricomycotina</taxon>
        <taxon>Agaricomycetes</taxon>
        <taxon>Agaricomycetidae</taxon>
        <taxon>Boletales</taxon>
        <taxon>Boletales incertae sedis</taxon>
        <taxon>Leucogyrophana</taxon>
    </lineage>
</organism>